<gene>
    <name evidence="1" type="ORF">KK078_13275</name>
</gene>
<dbReference type="AlphaFoldDB" id="A0AAP2DAJ0"/>
<comment type="caution">
    <text evidence="1">The sequence shown here is derived from an EMBL/GenBank/DDBJ whole genome shotgun (WGS) entry which is preliminary data.</text>
</comment>
<sequence length="73" mass="8846">MRTTDMKREIHKMIEEQNDPGFIKDVYDMLEAQTAWKKLMDESAARAEKDFEAGRVYTPDQVRERYKQYLKDR</sequence>
<dbReference type="EMBL" id="JAHESC010000017">
    <property type="protein sequence ID" value="MBT1687536.1"/>
    <property type="molecule type" value="Genomic_DNA"/>
</dbReference>
<keyword evidence="2" id="KW-1185">Reference proteome</keyword>
<name>A0AAP2DAJ0_9BACT</name>
<evidence type="ECO:0000313" key="1">
    <source>
        <dbReference type="EMBL" id="MBT1687536.1"/>
    </source>
</evidence>
<accession>A0AAP2DAJ0</accession>
<organism evidence="1 2">
    <name type="scientific">Dawidia soli</name>
    <dbReference type="NCBI Taxonomy" id="2782352"/>
    <lineage>
        <taxon>Bacteria</taxon>
        <taxon>Pseudomonadati</taxon>
        <taxon>Bacteroidota</taxon>
        <taxon>Cytophagia</taxon>
        <taxon>Cytophagales</taxon>
        <taxon>Chryseotaleaceae</taxon>
        <taxon>Dawidia</taxon>
    </lineage>
</organism>
<protein>
    <submittedName>
        <fullName evidence="1">Uncharacterized protein</fullName>
    </submittedName>
</protein>
<dbReference type="RefSeq" id="WP_254090767.1">
    <property type="nucleotide sequence ID" value="NZ_JAHESC010000017.1"/>
</dbReference>
<dbReference type="Proteomes" id="UP001319180">
    <property type="component" value="Unassembled WGS sequence"/>
</dbReference>
<proteinExistence type="predicted"/>
<evidence type="ECO:0000313" key="2">
    <source>
        <dbReference type="Proteomes" id="UP001319180"/>
    </source>
</evidence>
<reference evidence="1 2" key="1">
    <citation type="submission" date="2021-05" db="EMBL/GenBank/DDBJ databases">
        <title>A Polyphasic approach of four new species of the genus Ohtaekwangia: Ohtaekwangia histidinii sp. nov., Ohtaekwangia cretensis sp. nov., Ohtaekwangia indiensis sp. nov., Ohtaekwangia reichenbachii sp. nov. from diverse environment.</title>
        <authorList>
            <person name="Octaviana S."/>
        </authorList>
    </citation>
    <scope>NUCLEOTIDE SEQUENCE [LARGE SCALE GENOMIC DNA]</scope>
    <source>
        <strain evidence="1 2">PWU37</strain>
    </source>
</reference>